<feature type="compositionally biased region" description="Low complexity" evidence="1">
    <location>
        <begin position="58"/>
        <end position="85"/>
    </location>
</feature>
<dbReference type="AlphaFoldDB" id="A0A6J5YFX1"/>
<sequence>MMTWSTSMSATAKPKVLAGTGVAKVMVVVAVVSSSTRVLRSWVVVEGPDAPKTAPKGVSAVSQSPESSEVSSSASSPSSLVLSMV</sequence>
<proteinExistence type="predicted"/>
<reference evidence="2" key="1">
    <citation type="submission" date="2020-05" db="EMBL/GenBank/DDBJ databases">
        <authorList>
            <person name="Chiriac C."/>
            <person name="Salcher M."/>
            <person name="Ghai R."/>
            <person name="Kavagutti S V."/>
        </authorList>
    </citation>
    <scope>NUCLEOTIDE SEQUENCE</scope>
</reference>
<dbReference type="EMBL" id="CAEMXZ010000038">
    <property type="protein sequence ID" value="CAB4323321.1"/>
    <property type="molecule type" value="Genomic_DNA"/>
</dbReference>
<protein>
    <submittedName>
        <fullName evidence="2">Unannotated protein</fullName>
    </submittedName>
</protein>
<accession>A0A6J5YFX1</accession>
<gene>
    <name evidence="2" type="ORF">UFOPK1392_01074</name>
</gene>
<organism evidence="2">
    <name type="scientific">freshwater metagenome</name>
    <dbReference type="NCBI Taxonomy" id="449393"/>
    <lineage>
        <taxon>unclassified sequences</taxon>
        <taxon>metagenomes</taxon>
        <taxon>ecological metagenomes</taxon>
    </lineage>
</organism>
<feature type="region of interest" description="Disordered" evidence="1">
    <location>
        <begin position="48"/>
        <end position="85"/>
    </location>
</feature>
<evidence type="ECO:0000256" key="1">
    <source>
        <dbReference type="SAM" id="MobiDB-lite"/>
    </source>
</evidence>
<evidence type="ECO:0000313" key="2">
    <source>
        <dbReference type="EMBL" id="CAB4323321.1"/>
    </source>
</evidence>
<name>A0A6J5YFX1_9ZZZZ</name>